<reference evidence="10" key="3">
    <citation type="submission" date="2020-05" db="UniProtKB">
        <authorList>
            <consortium name="EnsemblMetazoa"/>
        </authorList>
    </citation>
    <scope>IDENTIFICATION</scope>
    <source>
        <strain evidence="10">PEST</strain>
    </source>
</reference>
<dbReference type="Pfam" id="PF00664">
    <property type="entry name" value="ABC_membrane"/>
    <property type="match status" value="2"/>
</dbReference>
<accession>A0A1S4GS60</accession>
<feature type="transmembrane region" description="Helical" evidence="9">
    <location>
        <begin position="234"/>
        <end position="252"/>
    </location>
</feature>
<dbReference type="InterPro" id="IPR050173">
    <property type="entry name" value="ABC_transporter_C-like"/>
</dbReference>
<comment type="subcellular location">
    <subcellularLocation>
        <location evidence="1">Membrane</location>
        <topology evidence="1">Multi-pass membrane protein</topology>
    </subcellularLocation>
</comment>
<dbReference type="Pfam" id="PF00005">
    <property type="entry name" value="ABC_tran"/>
    <property type="match status" value="2"/>
</dbReference>
<keyword evidence="2" id="KW-0813">Transport</keyword>
<dbReference type="InParanoid" id="A0A1S4GS60"/>
<reference evidence="10 11" key="1">
    <citation type="journal article" date="2002" name="Science">
        <title>The genome sequence of the malaria mosquito Anopheles gambiae.</title>
        <authorList>
            <person name="Holt R.A."/>
            <person name="Subramanian G.M."/>
            <person name="Halpern A."/>
            <person name="Sutton G.G."/>
            <person name="Charlab R."/>
            <person name="Nusskern D.R."/>
            <person name="Wincker P."/>
            <person name="Clark A.G."/>
            <person name="Ribeiro J.M."/>
            <person name="Wides R."/>
            <person name="Salzberg S.L."/>
            <person name="Loftus B."/>
            <person name="Yandell M."/>
            <person name="Majoros W.H."/>
            <person name="Rusch D.B."/>
            <person name="Lai Z."/>
            <person name="Kraft C.L."/>
            <person name="Abril J.F."/>
            <person name="Anthouard V."/>
            <person name="Arensburger P."/>
            <person name="Atkinson P.W."/>
            <person name="Baden H."/>
            <person name="de Berardinis V."/>
            <person name="Baldwin D."/>
            <person name="Benes V."/>
            <person name="Biedler J."/>
            <person name="Blass C."/>
            <person name="Bolanos R."/>
            <person name="Boscus D."/>
            <person name="Barnstead M."/>
            <person name="Cai S."/>
            <person name="Center A."/>
            <person name="Chaturverdi K."/>
            <person name="Christophides G.K."/>
            <person name="Chrystal M.A."/>
            <person name="Clamp M."/>
            <person name="Cravchik A."/>
            <person name="Curwen V."/>
            <person name="Dana A."/>
            <person name="Delcher A."/>
            <person name="Dew I."/>
            <person name="Evans C.A."/>
            <person name="Flanigan M."/>
            <person name="Grundschober-Freimoser A."/>
            <person name="Friedli L."/>
            <person name="Gu Z."/>
            <person name="Guan P."/>
            <person name="Guigo R."/>
            <person name="Hillenmeyer M.E."/>
            <person name="Hladun S.L."/>
            <person name="Hogan J.R."/>
            <person name="Hong Y.S."/>
            <person name="Hoover J."/>
            <person name="Jaillon O."/>
            <person name="Ke Z."/>
            <person name="Kodira C."/>
            <person name="Kokoza E."/>
            <person name="Koutsos A."/>
            <person name="Letunic I."/>
            <person name="Levitsky A."/>
            <person name="Liang Y."/>
            <person name="Lin J.J."/>
            <person name="Lobo N.F."/>
            <person name="Lopez J.R."/>
            <person name="Malek J.A."/>
            <person name="McIntosh T.C."/>
            <person name="Meister S."/>
            <person name="Miller J."/>
            <person name="Mobarry C."/>
            <person name="Mongin E."/>
            <person name="Murphy S.D."/>
            <person name="O'Brochta D.A."/>
            <person name="Pfannkoch C."/>
            <person name="Qi R."/>
            <person name="Regier M.A."/>
            <person name="Remington K."/>
            <person name="Shao H."/>
            <person name="Sharakhova M.V."/>
            <person name="Sitter C.D."/>
            <person name="Shetty J."/>
            <person name="Smith T.J."/>
            <person name="Strong R."/>
            <person name="Sun J."/>
            <person name="Thomasova D."/>
            <person name="Ton L.Q."/>
            <person name="Topalis P."/>
            <person name="Tu Z."/>
            <person name="Unger M.F."/>
            <person name="Walenz B."/>
            <person name="Wang A."/>
            <person name="Wang J."/>
            <person name="Wang M."/>
            <person name="Wang X."/>
            <person name="Woodford K.J."/>
            <person name="Wortman J.R."/>
            <person name="Wu M."/>
            <person name="Yao A."/>
            <person name="Zdobnov E.M."/>
            <person name="Zhang H."/>
            <person name="Zhao Q."/>
            <person name="Zhao S."/>
            <person name="Zhu S.C."/>
            <person name="Zhimulev I."/>
            <person name="Coluzzi M."/>
            <person name="della Torre A."/>
            <person name="Roth C.W."/>
            <person name="Louis C."/>
            <person name="Kalush F."/>
            <person name="Mural R.J."/>
            <person name="Myers E.W."/>
            <person name="Adams M.D."/>
            <person name="Smith H.O."/>
            <person name="Broder S."/>
            <person name="Gardner M.J."/>
            <person name="Fraser C.M."/>
            <person name="Birney E."/>
            <person name="Bork P."/>
            <person name="Brey P.T."/>
            <person name="Venter J.C."/>
            <person name="Weissenbach J."/>
            <person name="Kafatos F.C."/>
            <person name="Collins F.H."/>
            <person name="Hoffman S.L."/>
        </authorList>
    </citation>
    <scope>NUCLEOTIDE SEQUENCE [LARGE SCALE GENOMIC DNA]</scope>
    <source>
        <strain evidence="10 11">PEST</strain>
    </source>
</reference>
<feature type="compositionally biased region" description="Basic and acidic residues" evidence="8">
    <location>
        <begin position="728"/>
        <end position="738"/>
    </location>
</feature>
<dbReference type="InterPro" id="IPR027417">
    <property type="entry name" value="P-loop_NTPase"/>
</dbReference>
<dbReference type="PANTHER" id="PTHR24223">
    <property type="entry name" value="ATP-BINDING CASSETTE SUB-FAMILY C"/>
    <property type="match status" value="1"/>
</dbReference>
<dbReference type="FunFam" id="3.40.50.300:FF:000482">
    <property type="entry name" value="Multidrug resistance-associated protein member 4"/>
    <property type="match status" value="1"/>
</dbReference>
<dbReference type="VEuPathDB" id="VectorBase:AGAP006427"/>
<dbReference type="InterPro" id="IPR003593">
    <property type="entry name" value="AAA+_ATPase"/>
</dbReference>
<dbReference type="FunFam" id="1.20.1560.10:FF:000026">
    <property type="entry name" value="Multidrug resistance-associated protein lethal(2)03659"/>
    <property type="match status" value="1"/>
</dbReference>
<keyword evidence="4" id="KW-0547">Nucleotide-binding</keyword>
<feature type="transmembrane region" description="Helical" evidence="9">
    <location>
        <begin position="84"/>
        <end position="107"/>
    </location>
</feature>
<dbReference type="VEuPathDB" id="VectorBase:AGAMI1_013916"/>
<evidence type="ECO:0000256" key="8">
    <source>
        <dbReference type="SAM" id="MobiDB-lite"/>
    </source>
</evidence>
<dbReference type="GO" id="GO:0055085">
    <property type="term" value="P:transmembrane transport"/>
    <property type="evidence" value="ECO:0000318"/>
    <property type="project" value="GO_Central"/>
</dbReference>
<dbReference type="InterPro" id="IPR017871">
    <property type="entry name" value="ABC_transporter-like_CS"/>
</dbReference>
<keyword evidence="5" id="KW-0067">ATP-binding</keyword>
<dbReference type="InterPro" id="IPR003439">
    <property type="entry name" value="ABC_transporter-like_ATP-bd"/>
</dbReference>
<organism evidence="10 11">
    <name type="scientific">Anopheles gambiae</name>
    <name type="common">African malaria mosquito</name>
    <dbReference type="NCBI Taxonomy" id="7165"/>
    <lineage>
        <taxon>Eukaryota</taxon>
        <taxon>Metazoa</taxon>
        <taxon>Ecdysozoa</taxon>
        <taxon>Arthropoda</taxon>
        <taxon>Hexapoda</taxon>
        <taxon>Insecta</taxon>
        <taxon>Pterygota</taxon>
        <taxon>Neoptera</taxon>
        <taxon>Endopterygota</taxon>
        <taxon>Diptera</taxon>
        <taxon>Nematocera</taxon>
        <taxon>Culicoidea</taxon>
        <taxon>Culicidae</taxon>
        <taxon>Anophelinae</taxon>
        <taxon>Anopheles</taxon>
    </lineage>
</organism>
<dbReference type="InterPro" id="IPR011527">
    <property type="entry name" value="ABC1_TM_dom"/>
</dbReference>
<dbReference type="SMART" id="SM00382">
    <property type="entry name" value="AAA"/>
    <property type="match status" value="2"/>
</dbReference>
<evidence type="ECO:0000256" key="7">
    <source>
        <dbReference type="ARBA" id="ARBA00023136"/>
    </source>
</evidence>
<keyword evidence="7 9" id="KW-0472">Membrane</keyword>
<dbReference type="SUPFAM" id="SSF52540">
    <property type="entry name" value="P-loop containing nucleoside triphosphate hydrolases"/>
    <property type="match status" value="2"/>
</dbReference>
<feature type="compositionally biased region" description="Polar residues" evidence="8">
    <location>
        <begin position="710"/>
        <end position="719"/>
    </location>
</feature>
<keyword evidence="11" id="KW-1185">Reference proteome</keyword>
<protein>
    <submittedName>
        <fullName evidence="10">Uncharacterized protein</fullName>
    </submittedName>
</protein>
<feature type="transmembrane region" description="Helical" evidence="9">
    <location>
        <begin position="1047"/>
        <end position="1068"/>
    </location>
</feature>
<dbReference type="SUPFAM" id="SSF90123">
    <property type="entry name" value="ABC transporter transmembrane region"/>
    <property type="match status" value="2"/>
</dbReference>
<feature type="transmembrane region" description="Helical" evidence="9">
    <location>
        <begin position="205"/>
        <end position="228"/>
    </location>
</feature>
<sequence>MEAQKRKEREPCPRQKANFLSYIIFGWTIPIFFKGYKKELNTDDLYQPLREHKSDGLGDRLCEAWENEQKQARMKNRKPKLLRAGFRVFGWEIALLGLVLLTLEMLFKVSQPFFLGKLVAYYSRQQGDITEAYLYAGAVVLCSAINVLFIHPYMLSQLHLGMKLRVAACSMIYRKSLRLSKTALGDTTAGQVVNLLSNDVGRLDLAVLFVHYLWIGPLETLVVTYLMYREIGYSAIYGVLFLLLFIPLQAYLGKKTSELRLRTALRTDERVRLMNEIIQGIQVIKMYTWERPFAALVAMARKKEIKVIRYVSYIRGILLSFIMFTTRVSIFLSLVAYALAGQVVTAEKAFAITAYYNILRTTMTIFFPQGIGQFAEALVSVRRIQKFMQYDEIESAEGVSMVGGDGKDASSSSSSDLQEKKPDADPLALPNSKFIRHSESDGLKEPAAVNNHHHQQQHHLSDAGVIVEKAVARWDAKATELTLDGVDLHVQPGTLVAVIGPVGAGKSSLIHAILGELPLESGSIKVNGNVSYASQEPWLFSGTVRQNILFGLPMDRERYKQVVKTCALERDFHLFADGDKTIVGERGVSLSGGQKARISLARAVYRRAEVYLLDDPLSAVDSHVGRHLFDHCMRDYLRGKIVILVTHQLQYLQNADQIVVMMHGRVEAVGTYDKLRESGQDFAQLLAAPSGREDDSTDTESIKRSGSLYKRQNSESSMDSAVADGEGPEAKATEERQKEGSIGYDVYRAYFRASGGNLVVVLILFMFLLSQLSASGGDYFLTYWVNKAEEKAPAATGGDGGAAGAMFSALANASAEEFNETTTFEPPAVTTAVTTGAGGIGVFFTAIRQMFASGDEEEDRYIDIYIFTALTVATVVITLTRSMFFFRTAMKASRKLHDAMFNGITRASMYFFNTNPSGRILNRFSKDMGQIDEYLPSVTVDVIQIFLSLIGIVVVVAIVNPYNLIPTVVIGIIFYFMRAFYLLTSRNIKRVEAITRSPIYSHLSASLSGLSTIRAFGAEKVLVHEFDSHQDLHSSAFYLFISTSRAFGFYLDVFCVIYIAIVTLTFFIRGDSGGNVGLAITQALGMTGMVQWGMRQSAELENTMTSVERVVEYDNVDPEPALEAPADKKPPKEWPQEGRIRFEKVTLRYSPDADSDLVLRDLQFEIEPREKIGIVGRTGAGKSSLINALFRLSYNGGSILIDTRDTSQMGLHDLRAKLSIIPQEPVLFSGTLRYNLDPFDEYPDEKLWRALKEVKLEDAVNELPSGLSSKINEGGSNFSVGQRQLVCLARAILRENKILVMDEATANVDPQTDKLIQQTIREKFNDCTVLTIAHRLNTVMDSDKVLVMDAGRCVEFGTPYELLTTEGGPKVFYGMVKQTGKSTFNTLLKIAEESHNQKLKPIKEAEATE</sequence>
<dbReference type="FunCoup" id="A0A1S4GS60">
    <property type="interactions" value="403"/>
</dbReference>
<evidence type="ECO:0000256" key="4">
    <source>
        <dbReference type="ARBA" id="ARBA00022741"/>
    </source>
</evidence>
<feature type="transmembrane region" description="Helical" evidence="9">
    <location>
        <begin position="756"/>
        <end position="774"/>
    </location>
</feature>
<dbReference type="PROSITE" id="PS00211">
    <property type="entry name" value="ABC_TRANSPORTER_1"/>
    <property type="match status" value="2"/>
</dbReference>
<dbReference type="GO" id="GO:0140359">
    <property type="term" value="F:ABC-type transporter activity"/>
    <property type="evidence" value="ECO:0000318"/>
    <property type="project" value="GO_Central"/>
</dbReference>
<dbReference type="EnsemblMetazoa" id="AGAP006427-RA">
    <property type="protein sequence ID" value="AGAP006427-PA"/>
    <property type="gene ID" value="AGAP006427"/>
</dbReference>
<feature type="region of interest" description="Disordered" evidence="8">
    <location>
        <begin position="687"/>
        <end position="738"/>
    </location>
</feature>
<reference evidence="10 11" key="2">
    <citation type="journal article" date="2004" name="Trends Parasitol.">
        <title>The Anopheles gambiae genome: an update.</title>
        <authorList>
            <person name="Mongin E."/>
            <person name="Louis C."/>
            <person name="Holt R.A."/>
            <person name="Birney E."/>
            <person name="Collins F.H."/>
        </authorList>
    </citation>
    <scope>NUCLEOTIDE SEQUENCE [LARGE SCALE GENOMIC DNA]</scope>
    <source>
        <strain evidence="10 11">PEST</strain>
    </source>
</reference>
<feature type="transmembrane region" description="Helical" evidence="9">
    <location>
        <begin position="864"/>
        <end position="886"/>
    </location>
</feature>
<feature type="transmembrane region" description="Helical" evidence="9">
    <location>
        <begin position="132"/>
        <end position="155"/>
    </location>
</feature>
<dbReference type="CDD" id="cd03250">
    <property type="entry name" value="ABCC_MRP_domain1"/>
    <property type="match status" value="1"/>
</dbReference>
<dbReference type="Gene3D" id="1.20.1560.10">
    <property type="entry name" value="ABC transporter type 1, transmembrane domain"/>
    <property type="match status" value="2"/>
</dbReference>
<dbReference type="Proteomes" id="UP000007062">
    <property type="component" value="Chromosome 2L"/>
</dbReference>
<dbReference type="PANTHER" id="PTHR24223:SF448">
    <property type="entry name" value="FI20146P1-RELATED"/>
    <property type="match status" value="1"/>
</dbReference>
<keyword evidence="6 9" id="KW-1133">Transmembrane helix</keyword>
<dbReference type="InterPro" id="IPR036640">
    <property type="entry name" value="ABC1_TM_sf"/>
</dbReference>
<dbReference type="PROSITE" id="PS50929">
    <property type="entry name" value="ABC_TM1F"/>
    <property type="match status" value="2"/>
</dbReference>
<dbReference type="FunFam" id="1.20.1560.10:FF:000014">
    <property type="entry name" value="Multidrug resistance-associated protein member 4"/>
    <property type="match status" value="1"/>
</dbReference>
<dbReference type="GO" id="GO:0005886">
    <property type="term" value="C:plasma membrane"/>
    <property type="evidence" value="ECO:0000318"/>
    <property type="project" value="GO_Central"/>
</dbReference>
<evidence type="ECO:0000313" key="11">
    <source>
        <dbReference type="Proteomes" id="UP000007062"/>
    </source>
</evidence>
<dbReference type="FunFam" id="3.40.50.300:FF:000163">
    <property type="entry name" value="Multidrug resistance-associated protein member 4"/>
    <property type="match status" value="1"/>
</dbReference>
<dbReference type="GO" id="GO:0016887">
    <property type="term" value="F:ATP hydrolysis activity"/>
    <property type="evidence" value="ECO:0007669"/>
    <property type="project" value="InterPro"/>
</dbReference>
<feature type="region of interest" description="Disordered" evidence="8">
    <location>
        <begin position="400"/>
        <end position="431"/>
    </location>
</feature>
<evidence type="ECO:0000256" key="3">
    <source>
        <dbReference type="ARBA" id="ARBA00022692"/>
    </source>
</evidence>
<dbReference type="CDD" id="cd03244">
    <property type="entry name" value="ABCC_MRP_domain2"/>
    <property type="match status" value="1"/>
</dbReference>
<name>A0A1S4GS60_ANOGA</name>
<evidence type="ECO:0000256" key="2">
    <source>
        <dbReference type="ARBA" id="ARBA00022448"/>
    </source>
</evidence>
<dbReference type="PROSITE" id="PS50893">
    <property type="entry name" value="ABC_TRANSPORTER_2"/>
    <property type="match status" value="2"/>
</dbReference>
<dbReference type="Gene3D" id="3.40.50.300">
    <property type="entry name" value="P-loop containing nucleotide triphosphate hydrolases"/>
    <property type="match status" value="2"/>
</dbReference>
<evidence type="ECO:0000256" key="6">
    <source>
        <dbReference type="ARBA" id="ARBA00022989"/>
    </source>
</evidence>
<evidence type="ECO:0000313" key="10">
    <source>
        <dbReference type="EnsemblMetazoa" id="AGAP006427-PA"/>
    </source>
</evidence>
<proteinExistence type="predicted"/>
<dbReference type="GO" id="GO:0005524">
    <property type="term" value="F:ATP binding"/>
    <property type="evidence" value="ECO:0007669"/>
    <property type="project" value="UniProtKB-KW"/>
</dbReference>
<keyword evidence="3 9" id="KW-0812">Transmembrane</keyword>
<dbReference type="EMBL" id="AAAB01008960">
    <property type="status" value="NOT_ANNOTATED_CDS"/>
    <property type="molecule type" value="Genomic_DNA"/>
</dbReference>
<evidence type="ECO:0000256" key="9">
    <source>
        <dbReference type="SAM" id="Phobius"/>
    </source>
</evidence>
<evidence type="ECO:0000256" key="5">
    <source>
        <dbReference type="ARBA" id="ARBA00022840"/>
    </source>
</evidence>
<feature type="transmembrane region" description="Helical" evidence="9">
    <location>
        <begin position="934"/>
        <end position="958"/>
    </location>
</feature>
<feature type="transmembrane region" description="Helical" evidence="9">
    <location>
        <begin position="964"/>
        <end position="983"/>
    </location>
</feature>
<evidence type="ECO:0000256" key="1">
    <source>
        <dbReference type="ARBA" id="ARBA00004141"/>
    </source>
</evidence>